<dbReference type="Gene3D" id="3.40.190.10">
    <property type="entry name" value="Periplasmic binding protein-like II"/>
    <property type="match status" value="2"/>
</dbReference>
<keyword evidence="6" id="KW-0479">Metal-binding</keyword>
<sequence length="322" mass="35244">MKKLIVSMLAGAMSLAAVQAWAADKVTLQLKWVAQGQFGGYFVAKDKGFYEEEGLDVDIKPGGPDIAPEQVIAGGGADVIVTWMAAALSARDKGVSLVNIAQPYAKSGLELICPKDGPVKTEADFKGHTLGVWFFGNEYPFYAWMHKLGYSTEGGADGVTVLKQSFDVQPLVQKQADCISVMTYNEYWQAIDAGFKPEDLIVFNYSDLGNDLLEDGLYVMQDKLSDPAFKDKMVRFVRASMKGWKYAVEHPDEAAEAVMDAGGQDENHQKRMMGEVAKLIGDGKLDKALYERTAKALLDQKIITKEPEGAYTTEITDVAISN</sequence>
<comment type="function">
    <text evidence="1">Responsible for the formation of the pyrimidine heterocycle in the thiamine biosynthesis pathway. Catalyzes the formation of hydroxymethylpyrimidine phosphate (HMP-P) from histidine and pyridoxal phosphate (PLP). The protein uses PLP and the active site histidine to form HMP-P, generating an inactive enzyme. The enzyme can only undergo a single turnover, which suggests it is a suicide enzyme.</text>
</comment>
<dbReference type="Proteomes" id="UP000245396">
    <property type="component" value="Unassembled WGS sequence"/>
</dbReference>
<dbReference type="InterPro" id="IPR027939">
    <property type="entry name" value="NMT1/THI5"/>
</dbReference>
<dbReference type="InterPro" id="IPR015168">
    <property type="entry name" value="SsuA/THI5"/>
</dbReference>
<evidence type="ECO:0000313" key="14">
    <source>
        <dbReference type="EMBL" id="PWJ83896.1"/>
    </source>
</evidence>
<evidence type="ECO:0000256" key="2">
    <source>
        <dbReference type="ARBA" id="ARBA00004948"/>
    </source>
</evidence>
<keyword evidence="8" id="KW-0784">Thiamine biosynthesis</keyword>
<evidence type="ECO:0000256" key="10">
    <source>
        <dbReference type="ARBA" id="ARBA00033171"/>
    </source>
</evidence>
<comment type="subunit">
    <text evidence="4">Homodimer.</text>
</comment>
<dbReference type="Pfam" id="PF09084">
    <property type="entry name" value="NMT1"/>
    <property type="match status" value="1"/>
</dbReference>
<evidence type="ECO:0000256" key="5">
    <source>
        <dbReference type="ARBA" id="ARBA00022679"/>
    </source>
</evidence>
<keyword evidence="9" id="KW-0408">Iron</keyword>
<feature type="domain" description="SsuA/THI5-like" evidence="13">
    <location>
        <begin position="37"/>
        <end position="254"/>
    </location>
</feature>
<dbReference type="EMBL" id="QGGG01000007">
    <property type="protein sequence ID" value="PWJ83896.1"/>
    <property type="molecule type" value="Genomic_DNA"/>
</dbReference>
<evidence type="ECO:0000256" key="3">
    <source>
        <dbReference type="ARBA" id="ARBA00009406"/>
    </source>
</evidence>
<evidence type="ECO:0000256" key="12">
    <source>
        <dbReference type="SAM" id="SignalP"/>
    </source>
</evidence>
<dbReference type="PANTHER" id="PTHR31528">
    <property type="entry name" value="4-AMINO-5-HYDROXYMETHYL-2-METHYLPYRIMIDINE PHOSPHATE SYNTHASE THI11-RELATED"/>
    <property type="match status" value="1"/>
</dbReference>
<feature type="signal peptide" evidence="12">
    <location>
        <begin position="1"/>
        <end position="22"/>
    </location>
</feature>
<evidence type="ECO:0000256" key="11">
    <source>
        <dbReference type="ARBA" id="ARBA00048179"/>
    </source>
</evidence>
<gene>
    <name evidence="14" type="ORF">C7441_10755</name>
</gene>
<evidence type="ECO:0000256" key="7">
    <source>
        <dbReference type="ARBA" id="ARBA00022898"/>
    </source>
</evidence>
<feature type="chain" id="PRO_5016447785" description="Thiamine pyrimidine synthase" evidence="12">
    <location>
        <begin position="23"/>
        <end position="322"/>
    </location>
</feature>
<dbReference type="RefSeq" id="WP_109612957.1">
    <property type="nucleotide sequence ID" value="NZ_QGGG01000007.1"/>
</dbReference>
<dbReference type="GO" id="GO:0009228">
    <property type="term" value="P:thiamine biosynthetic process"/>
    <property type="evidence" value="ECO:0007669"/>
    <property type="project" value="UniProtKB-KW"/>
</dbReference>
<evidence type="ECO:0000256" key="4">
    <source>
        <dbReference type="ARBA" id="ARBA00011738"/>
    </source>
</evidence>
<comment type="caution">
    <text evidence="14">The sequence shown here is derived from an EMBL/GenBank/DDBJ whole genome shotgun (WGS) entry which is preliminary data.</text>
</comment>
<evidence type="ECO:0000256" key="9">
    <source>
        <dbReference type="ARBA" id="ARBA00023004"/>
    </source>
</evidence>
<dbReference type="OrthoDB" id="5372616at2"/>
<evidence type="ECO:0000256" key="1">
    <source>
        <dbReference type="ARBA" id="ARBA00003469"/>
    </source>
</evidence>
<dbReference type="PANTHER" id="PTHR31528:SF1">
    <property type="entry name" value="4-AMINO-5-HYDROXYMETHYL-2-METHYLPYRIMIDINE PHOSPHATE SYNTHASE THI11-RELATED"/>
    <property type="match status" value="1"/>
</dbReference>
<organism evidence="14 15">
    <name type="scientific">Pseudaminobacter salicylatoxidans</name>
    <dbReference type="NCBI Taxonomy" id="93369"/>
    <lineage>
        <taxon>Bacteria</taxon>
        <taxon>Pseudomonadati</taxon>
        <taxon>Pseudomonadota</taxon>
        <taxon>Alphaproteobacteria</taxon>
        <taxon>Hyphomicrobiales</taxon>
        <taxon>Phyllobacteriaceae</taxon>
        <taxon>Pseudaminobacter</taxon>
    </lineage>
</organism>
<keyword evidence="7" id="KW-0663">Pyridoxal phosphate</keyword>
<protein>
    <recommendedName>
        <fullName evidence="10">Thiamine pyrimidine synthase</fullName>
    </recommendedName>
</protein>
<evidence type="ECO:0000313" key="15">
    <source>
        <dbReference type="Proteomes" id="UP000245396"/>
    </source>
</evidence>
<evidence type="ECO:0000256" key="8">
    <source>
        <dbReference type="ARBA" id="ARBA00022977"/>
    </source>
</evidence>
<evidence type="ECO:0000259" key="13">
    <source>
        <dbReference type="Pfam" id="PF09084"/>
    </source>
</evidence>
<name>A0A316C4I3_PSESE</name>
<comment type="pathway">
    <text evidence="2">Cofactor biosynthesis; thiamine diphosphate biosynthesis.</text>
</comment>
<proteinExistence type="inferred from homology"/>
<dbReference type="SUPFAM" id="SSF53850">
    <property type="entry name" value="Periplasmic binding protein-like II"/>
    <property type="match status" value="1"/>
</dbReference>
<comment type="similarity">
    <text evidence="3">Belongs to the NMT1/THI5 family.</text>
</comment>
<dbReference type="AlphaFoldDB" id="A0A316C4I3"/>
<dbReference type="GO" id="GO:0016740">
    <property type="term" value="F:transferase activity"/>
    <property type="evidence" value="ECO:0007669"/>
    <property type="project" value="UniProtKB-KW"/>
</dbReference>
<keyword evidence="5" id="KW-0808">Transferase</keyword>
<keyword evidence="12" id="KW-0732">Signal</keyword>
<dbReference type="GO" id="GO:0046872">
    <property type="term" value="F:metal ion binding"/>
    <property type="evidence" value="ECO:0007669"/>
    <property type="project" value="UniProtKB-KW"/>
</dbReference>
<dbReference type="STRING" id="1192868.GCA_000304395_01825"/>
<accession>A0A316C4I3</accession>
<keyword evidence="15" id="KW-1185">Reference proteome</keyword>
<comment type="catalytic activity">
    <reaction evidence="11">
        <text>N(6)-(pyridoxal phosphate)-L-lysyl-[4-amino-5-hydroxymethyl-2-methylpyrimidine phosphate synthase] + L-histidyl-[4-amino-5-hydroxymethyl-2-methylpyrimidine phosphate synthase] + 2 Fe(3+) + 4 H2O = L-lysyl-[4-amino-5-hydroxymethyl-2-methylpyrimidine phosphate synthase] + (2S)-2-amino-5-hydroxy-4-oxopentanoyl-[4-amino-5-hydroxymethyl-2-methylpyrimidine phosphate synthase] + 4-amino-2-methyl-5-(phosphooxymethyl)pyrimidine + 3-oxopropanoate + 2 Fe(2+) + 2 H(+)</text>
        <dbReference type="Rhea" id="RHEA:65756"/>
        <dbReference type="Rhea" id="RHEA-COMP:16892"/>
        <dbReference type="Rhea" id="RHEA-COMP:16893"/>
        <dbReference type="Rhea" id="RHEA-COMP:16894"/>
        <dbReference type="Rhea" id="RHEA-COMP:16895"/>
        <dbReference type="ChEBI" id="CHEBI:15377"/>
        <dbReference type="ChEBI" id="CHEBI:15378"/>
        <dbReference type="ChEBI" id="CHEBI:29033"/>
        <dbReference type="ChEBI" id="CHEBI:29034"/>
        <dbReference type="ChEBI" id="CHEBI:29969"/>
        <dbReference type="ChEBI" id="CHEBI:29979"/>
        <dbReference type="ChEBI" id="CHEBI:33190"/>
        <dbReference type="ChEBI" id="CHEBI:58354"/>
        <dbReference type="ChEBI" id="CHEBI:143915"/>
        <dbReference type="ChEBI" id="CHEBI:157692"/>
    </reaction>
    <physiologicalReaction direction="left-to-right" evidence="11">
        <dbReference type="Rhea" id="RHEA:65757"/>
    </physiologicalReaction>
</comment>
<reference evidence="14 15" key="1">
    <citation type="submission" date="2018-05" db="EMBL/GenBank/DDBJ databases">
        <title>Genomic Encyclopedia of Type Strains, Phase IV (KMG-IV): sequencing the most valuable type-strain genomes for metagenomic binning, comparative biology and taxonomic classification.</title>
        <authorList>
            <person name="Goeker M."/>
        </authorList>
    </citation>
    <scope>NUCLEOTIDE SEQUENCE [LARGE SCALE GENOMIC DNA]</scope>
    <source>
        <strain evidence="14 15">DSM 6986</strain>
    </source>
</reference>
<evidence type="ECO:0000256" key="6">
    <source>
        <dbReference type="ARBA" id="ARBA00022723"/>
    </source>
</evidence>